<feature type="region of interest" description="Disordered" evidence="1">
    <location>
        <begin position="1"/>
        <end position="22"/>
    </location>
</feature>
<evidence type="ECO:0000256" key="1">
    <source>
        <dbReference type="SAM" id="MobiDB-lite"/>
    </source>
</evidence>
<sequence length="48" mass="4892">TDPAELAQYADHESSTDDGGAFVDLGVDDTELALDADADGHVDLDSAA</sequence>
<proteinExistence type="predicted"/>
<dbReference type="EMBL" id="JACJHR010000021">
    <property type="protein sequence ID" value="MBB2500726.1"/>
    <property type="molecule type" value="Genomic_DNA"/>
</dbReference>
<protein>
    <submittedName>
        <fullName evidence="2">Uncharacterized protein</fullName>
    </submittedName>
</protein>
<feature type="non-terminal residue" evidence="2">
    <location>
        <position position="1"/>
    </location>
</feature>
<dbReference type="Proteomes" id="UP000550260">
    <property type="component" value="Unassembled WGS sequence"/>
</dbReference>
<evidence type="ECO:0000313" key="3">
    <source>
        <dbReference type="Proteomes" id="UP000550260"/>
    </source>
</evidence>
<name>A0A8E1VYM0_9PSEU</name>
<gene>
    <name evidence="2" type="ORF">H5411_16515</name>
</gene>
<accession>A0A8E1VYM0</accession>
<reference evidence="2 3" key="1">
    <citation type="submission" date="2020-08" db="EMBL/GenBank/DDBJ databases">
        <title>Amycolatopsis echigonensis JCM 21831.</title>
        <authorList>
            <person name="Tedsree N."/>
            <person name="Kuncharoen N."/>
            <person name="Likhitwitayawuid K."/>
            <person name="Tanasupawat S."/>
        </authorList>
    </citation>
    <scope>NUCLEOTIDE SEQUENCE [LARGE SCALE GENOMIC DNA]</scope>
    <source>
        <strain evidence="2 3">JCM 21831</strain>
    </source>
</reference>
<organism evidence="2 3">
    <name type="scientific">Amycolatopsis echigonensis</name>
    <dbReference type="NCBI Taxonomy" id="2576905"/>
    <lineage>
        <taxon>Bacteria</taxon>
        <taxon>Bacillati</taxon>
        <taxon>Actinomycetota</taxon>
        <taxon>Actinomycetes</taxon>
        <taxon>Pseudonocardiales</taxon>
        <taxon>Pseudonocardiaceae</taxon>
        <taxon>Amycolatopsis</taxon>
    </lineage>
</organism>
<evidence type="ECO:0000313" key="2">
    <source>
        <dbReference type="EMBL" id="MBB2500726.1"/>
    </source>
</evidence>
<dbReference type="AlphaFoldDB" id="A0A8E1VYM0"/>
<comment type="caution">
    <text evidence="2">The sequence shown here is derived from an EMBL/GenBank/DDBJ whole genome shotgun (WGS) entry which is preliminary data.</text>
</comment>